<keyword evidence="8 19" id="KW-0169">Cobalamin biosynthesis</keyword>
<dbReference type="UniPathway" id="UPA00148">
    <property type="reaction ID" value="UER00238"/>
</dbReference>
<name>A0A540VJM5_9CHLR</name>
<comment type="function">
    <text evidence="14 19">Joins adenosylcobinamide-GDP and alpha-ribazole to generate adenosylcobalamin (Ado-cobalamin). Also synthesizes adenosylcobalamin 5'-phosphate from adenosylcobinamide-GDP and alpha-ribazole 5'-phosphate.</text>
</comment>
<dbReference type="OrthoDB" id="9794626at2"/>
<evidence type="ECO:0000256" key="14">
    <source>
        <dbReference type="ARBA" id="ARBA00025228"/>
    </source>
</evidence>
<feature type="transmembrane region" description="Helical" evidence="19">
    <location>
        <begin position="37"/>
        <end position="56"/>
    </location>
</feature>
<dbReference type="Pfam" id="PF02654">
    <property type="entry name" value="CobS"/>
    <property type="match status" value="1"/>
</dbReference>
<dbReference type="HAMAP" id="MF_00719">
    <property type="entry name" value="CobS"/>
    <property type="match status" value="1"/>
</dbReference>
<dbReference type="GO" id="GO:0008818">
    <property type="term" value="F:cobalamin 5'-phosphate synthase activity"/>
    <property type="evidence" value="ECO:0007669"/>
    <property type="project" value="UniProtKB-UniRule"/>
</dbReference>
<evidence type="ECO:0000256" key="4">
    <source>
        <dbReference type="ARBA" id="ARBA00010561"/>
    </source>
</evidence>
<dbReference type="PANTHER" id="PTHR34148">
    <property type="entry name" value="ADENOSYLCOBINAMIDE-GDP RIBAZOLETRANSFERASE"/>
    <property type="match status" value="1"/>
</dbReference>
<comment type="similarity">
    <text evidence="4 19">Belongs to the CobS family.</text>
</comment>
<comment type="catalytic activity">
    <reaction evidence="17 19">
        <text>alpha-ribazole + adenosylcob(III)inamide-GDP = adenosylcob(III)alamin + GMP + H(+)</text>
        <dbReference type="Rhea" id="RHEA:16049"/>
        <dbReference type="ChEBI" id="CHEBI:10329"/>
        <dbReference type="ChEBI" id="CHEBI:15378"/>
        <dbReference type="ChEBI" id="CHEBI:18408"/>
        <dbReference type="ChEBI" id="CHEBI:58115"/>
        <dbReference type="ChEBI" id="CHEBI:60487"/>
        <dbReference type="EC" id="2.7.8.26"/>
    </reaction>
</comment>
<dbReference type="RefSeq" id="WP_141608907.1">
    <property type="nucleotide sequence ID" value="NZ_VIGC02000005.1"/>
</dbReference>
<feature type="transmembrane region" description="Helical" evidence="19">
    <location>
        <begin position="63"/>
        <end position="80"/>
    </location>
</feature>
<evidence type="ECO:0000256" key="18">
    <source>
        <dbReference type="ARBA" id="ARBA00049504"/>
    </source>
</evidence>
<evidence type="ECO:0000256" key="10">
    <source>
        <dbReference type="ARBA" id="ARBA00022692"/>
    </source>
</evidence>
<evidence type="ECO:0000256" key="12">
    <source>
        <dbReference type="ARBA" id="ARBA00022989"/>
    </source>
</evidence>
<evidence type="ECO:0000313" key="21">
    <source>
        <dbReference type="Proteomes" id="UP000317371"/>
    </source>
</evidence>
<evidence type="ECO:0000256" key="16">
    <source>
        <dbReference type="ARBA" id="ARBA00032853"/>
    </source>
</evidence>
<organism evidence="20 21">
    <name type="scientific">Litorilinea aerophila</name>
    <dbReference type="NCBI Taxonomy" id="1204385"/>
    <lineage>
        <taxon>Bacteria</taxon>
        <taxon>Bacillati</taxon>
        <taxon>Chloroflexota</taxon>
        <taxon>Caldilineae</taxon>
        <taxon>Caldilineales</taxon>
        <taxon>Caldilineaceae</taxon>
        <taxon>Litorilinea</taxon>
    </lineage>
</organism>
<dbReference type="EMBL" id="VIGC01000005">
    <property type="protein sequence ID" value="TQE96922.1"/>
    <property type="molecule type" value="Genomic_DNA"/>
</dbReference>
<keyword evidence="9 19" id="KW-0808">Transferase</keyword>
<evidence type="ECO:0000256" key="3">
    <source>
        <dbReference type="ARBA" id="ARBA00004663"/>
    </source>
</evidence>
<keyword evidence="13 19" id="KW-0472">Membrane</keyword>
<dbReference type="AlphaFoldDB" id="A0A540VJM5"/>
<dbReference type="InParanoid" id="A0A540VJM5"/>
<feature type="transmembrane region" description="Helical" evidence="19">
    <location>
        <begin position="183"/>
        <end position="216"/>
    </location>
</feature>
<comment type="caution">
    <text evidence="20">The sequence shown here is derived from an EMBL/GenBank/DDBJ whole genome shotgun (WGS) entry which is preliminary data.</text>
</comment>
<feature type="transmembrane region" description="Helical" evidence="19">
    <location>
        <begin position="114"/>
        <end position="136"/>
    </location>
</feature>
<keyword evidence="21" id="KW-1185">Reference proteome</keyword>
<evidence type="ECO:0000256" key="6">
    <source>
        <dbReference type="ARBA" id="ARBA00015850"/>
    </source>
</evidence>
<dbReference type="PANTHER" id="PTHR34148:SF1">
    <property type="entry name" value="ADENOSYLCOBINAMIDE-GDP RIBAZOLETRANSFERASE"/>
    <property type="match status" value="1"/>
</dbReference>
<comment type="subcellular location">
    <subcellularLocation>
        <location evidence="2 19">Cell membrane</location>
        <topology evidence="2 19">Multi-pass membrane protein</topology>
    </subcellularLocation>
</comment>
<evidence type="ECO:0000256" key="8">
    <source>
        <dbReference type="ARBA" id="ARBA00022573"/>
    </source>
</evidence>
<dbReference type="GO" id="GO:0009236">
    <property type="term" value="P:cobalamin biosynthetic process"/>
    <property type="evidence" value="ECO:0007669"/>
    <property type="project" value="UniProtKB-UniRule"/>
</dbReference>
<evidence type="ECO:0000256" key="19">
    <source>
        <dbReference type="HAMAP-Rule" id="MF_00719"/>
    </source>
</evidence>
<reference evidence="20 21" key="1">
    <citation type="submission" date="2019-06" db="EMBL/GenBank/DDBJ databases">
        <title>Genome sequence of Litorilinea aerophila BAA-2444.</title>
        <authorList>
            <person name="Maclea K.S."/>
            <person name="Maurais E.G."/>
            <person name="Iannazzi L.C."/>
        </authorList>
    </citation>
    <scope>NUCLEOTIDE SEQUENCE [LARGE SCALE GENOMIC DNA]</scope>
    <source>
        <strain evidence="20 21">ATCC BAA-2444</strain>
    </source>
</reference>
<keyword evidence="11 19" id="KW-0460">Magnesium</keyword>
<dbReference type="Proteomes" id="UP000317371">
    <property type="component" value="Unassembled WGS sequence"/>
</dbReference>
<keyword evidence="10 19" id="KW-0812">Transmembrane</keyword>
<dbReference type="InterPro" id="IPR003805">
    <property type="entry name" value="CobS"/>
</dbReference>
<keyword evidence="12 19" id="KW-1133">Transmembrane helix</keyword>
<dbReference type="NCBIfam" id="TIGR00317">
    <property type="entry name" value="cobS"/>
    <property type="match status" value="1"/>
</dbReference>
<evidence type="ECO:0000256" key="1">
    <source>
        <dbReference type="ARBA" id="ARBA00001946"/>
    </source>
</evidence>
<evidence type="ECO:0000256" key="11">
    <source>
        <dbReference type="ARBA" id="ARBA00022842"/>
    </source>
</evidence>
<evidence type="ECO:0000256" key="5">
    <source>
        <dbReference type="ARBA" id="ARBA00013200"/>
    </source>
</evidence>
<comment type="pathway">
    <text evidence="3 19">Cofactor biosynthesis; adenosylcobalamin biosynthesis; adenosylcobalamin from cob(II)yrinate a,c-diamide: step 7/7.</text>
</comment>
<accession>A0A540VJM5</accession>
<protein>
    <recommendedName>
        <fullName evidence="6 19">Adenosylcobinamide-GDP ribazoletransferase</fullName>
        <ecNumber evidence="5 19">2.7.8.26</ecNumber>
    </recommendedName>
    <alternativeName>
        <fullName evidence="16 19">Cobalamin synthase</fullName>
    </alternativeName>
    <alternativeName>
        <fullName evidence="15 19">Cobalamin-5'-phosphate synthase</fullName>
    </alternativeName>
</protein>
<dbReference type="GO" id="GO:0005886">
    <property type="term" value="C:plasma membrane"/>
    <property type="evidence" value="ECO:0007669"/>
    <property type="project" value="UniProtKB-SubCell"/>
</dbReference>
<keyword evidence="7 19" id="KW-1003">Cell membrane</keyword>
<evidence type="ECO:0000256" key="15">
    <source>
        <dbReference type="ARBA" id="ARBA00032605"/>
    </source>
</evidence>
<evidence type="ECO:0000256" key="9">
    <source>
        <dbReference type="ARBA" id="ARBA00022679"/>
    </source>
</evidence>
<sequence>MAQKAVGWLAPLAVALQFLTRAPAILHRPFTPPELGRAVGFFPLVGLLLGAVLALLDWGLTRLFPPAVTAALLLAAWILLTGALHLDGLLDACDGLLGGWTPEQRLEILRDERVGAFAVAGGVLVLLAMFAALESLSIRTTPLLLAAVLGRWAMGLALVHFPYVRPQGLGRAMKDHAGRRELFLGSVTAGVISLGVGGWWGAGALVLALLVTWLAGRFAVARIGGLTGDLYGATCVLVETAVLLWFTAGSGGIR</sequence>
<evidence type="ECO:0000313" key="20">
    <source>
        <dbReference type="EMBL" id="TQE96922.1"/>
    </source>
</evidence>
<gene>
    <name evidence="19 20" type="primary">cobS</name>
    <name evidence="20" type="ORF">FKZ61_04590</name>
</gene>
<evidence type="ECO:0000256" key="2">
    <source>
        <dbReference type="ARBA" id="ARBA00004651"/>
    </source>
</evidence>
<comment type="catalytic activity">
    <reaction evidence="18 19">
        <text>alpha-ribazole 5'-phosphate + adenosylcob(III)inamide-GDP = adenosylcob(III)alamin 5'-phosphate + GMP + H(+)</text>
        <dbReference type="Rhea" id="RHEA:23560"/>
        <dbReference type="ChEBI" id="CHEBI:15378"/>
        <dbReference type="ChEBI" id="CHEBI:57918"/>
        <dbReference type="ChEBI" id="CHEBI:58115"/>
        <dbReference type="ChEBI" id="CHEBI:60487"/>
        <dbReference type="ChEBI" id="CHEBI:60493"/>
        <dbReference type="EC" id="2.7.8.26"/>
    </reaction>
</comment>
<proteinExistence type="inferred from homology"/>
<evidence type="ECO:0000256" key="17">
    <source>
        <dbReference type="ARBA" id="ARBA00048623"/>
    </source>
</evidence>
<evidence type="ECO:0000256" key="7">
    <source>
        <dbReference type="ARBA" id="ARBA00022475"/>
    </source>
</evidence>
<feature type="transmembrane region" description="Helical" evidence="19">
    <location>
        <begin position="143"/>
        <end position="163"/>
    </location>
</feature>
<evidence type="ECO:0000256" key="13">
    <source>
        <dbReference type="ARBA" id="ARBA00023136"/>
    </source>
</evidence>
<feature type="transmembrane region" description="Helical" evidence="19">
    <location>
        <begin position="228"/>
        <end position="248"/>
    </location>
</feature>
<dbReference type="EC" id="2.7.8.26" evidence="5 19"/>
<dbReference type="GO" id="GO:0051073">
    <property type="term" value="F:adenosylcobinamide-GDP ribazoletransferase activity"/>
    <property type="evidence" value="ECO:0007669"/>
    <property type="project" value="UniProtKB-UniRule"/>
</dbReference>
<comment type="cofactor">
    <cofactor evidence="1 19">
        <name>Mg(2+)</name>
        <dbReference type="ChEBI" id="CHEBI:18420"/>
    </cofactor>
</comment>